<keyword evidence="8 13" id="KW-0862">Zinc</keyword>
<evidence type="ECO:0000259" key="14">
    <source>
        <dbReference type="PROSITE" id="PS50980"/>
    </source>
</evidence>
<dbReference type="EC" id="2.1.3.15" evidence="13"/>
<keyword evidence="3 13" id="KW-0808">Transferase</keyword>
<sequence>MGFLRLFTRTKPKLRVSSSKKDGFSGWIKCAKCSEMIHAKELGETLHCCPKCDHHYRYSVSQRIELFADGGEFEELFSGLKSSDPLGFVDTKAYKERLKEADKKGGKSDAIVTGLCKMGGEQTALGVMNFSFMGGSMGSVVGEKLTRLIELAIEKHLPLVVVSSSGGARMQESVLSLMQMAKTSAALARLGQAGLPFISVLAHPTTGGVTASFASLGDVNIAEPDALIGFAGPRVVEQTIGEKLPQAAQKSEFLLEKGMIDRVVHRKNLKKEIVFFIKFLVTKSNNVPESGGQEAKEKLDVMIEKSKQERQKNKVEVVNNT</sequence>
<evidence type="ECO:0000256" key="1">
    <source>
        <dbReference type="ARBA" id="ARBA00004496"/>
    </source>
</evidence>
<dbReference type="GO" id="GO:0016743">
    <property type="term" value="F:carboxyl- or carbamoyltransferase activity"/>
    <property type="evidence" value="ECO:0007669"/>
    <property type="project" value="UniProtKB-UniRule"/>
</dbReference>
<keyword evidence="6 13" id="KW-0863">Zinc-finger</keyword>
<protein>
    <recommendedName>
        <fullName evidence="13">Acetyl-coenzyme A carboxylase carboxyl transferase subunit beta</fullName>
        <shortName evidence="13">ACCase subunit beta</shortName>
        <shortName evidence="13">Acetyl-CoA carboxylase carboxyltransferase subunit beta</shortName>
        <ecNumber evidence="13">2.1.3.15</ecNumber>
    </recommendedName>
</protein>
<keyword evidence="7 13" id="KW-0276">Fatty acid metabolism</keyword>
<proteinExistence type="inferred from homology"/>
<keyword evidence="2 13" id="KW-0444">Lipid biosynthesis</keyword>
<dbReference type="InterPro" id="IPR000438">
    <property type="entry name" value="Acetyl_CoA_COase_Trfase_b_su"/>
</dbReference>
<comment type="catalytic activity">
    <reaction evidence="13">
        <text>N(6)-carboxybiotinyl-L-lysyl-[protein] + acetyl-CoA = N(6)-biotinyl-L-lysyl-[protein] + malonyl-CoA</text>
        <dbReference type="Rhea" id="RHEA:54728"/>
        <dbReference type="Rhea" id="RHEA-COMP:10505"/>
        <dbReference type="Rhea" id="RHEA-COMP:10506"/>
        <dbReference type="ChEBI" id="CHEBI:57288"/>
        <dbReference type="ChEBI" id="CHEBI:57384"/>
        <dbReference type="ChEBI" id="CHEBI:83144"/>
        <dbReference type="ChEBI" id="CHEBI:83145"/>
        <dbReference type="EC" id="2.1.3.15"/>
    </reaction>
</comment>
<reference evidence="16" key="1">
    <citation type="submission" date="2017-08" db="EMBL/GenBank/DDBJ databases">
        <title>A dynamic microbial community with high functional redundancy inhabits the cold, oxic subseafloor aquifer.</title>
        <authorList>
            <person name="Tully B.J."/>
            <person name="Wheat C.G."/>
            <person name="Glazer B.T."/>
            <person name="Huber J.A."/>
        </authorList>
    </citation>
    <scope>NUCLEOTIDE SEQUENCE [LARGE SCALE GENOMIC DNA]</scope>
</reference>
<dbReference type="GO" id="GO:0008270">
    <property type="term" value="F:zinc ion binding"/>
    <property type="evidence" value="ECO:0007669"/>
    <property type="project" value="UniProtKB-UniRule"/>
</dbReference>
<dbReference type="GO" id="GO:2001295">
    <property type="term" value="P:malonyl-CoA biosynthetic process"/>
    <property type="evidence" value="ECO:0007669"/>
    <property type="project" value="UniProtKB-UniRule"/>
</dbReference>
<comment type="cofactor">
    <cofactor evidence="13">
        <name>Zn(2+)</name>
        <dbReference type="ChEBI" id="CHEBI:29105"/>
    </cofactor>
    <text evidence="13">Binds 1 zinc ion per subunit.</text>
</comment>
<evidence type="ECO:0000256" key="10">
    <source>
        <dbReference type="ARBA" id="ARBA00023098"/>
    </source>
</evidence>
<evidence type="ECO:0000256" key="12">
    <source>
        <dbReference type="ARBA" id="ARBA00025280"/>
    </source>
</evidence>
<keyword evidence="11 13" id="KW-0275">Fatty acid biosynthesis</keyword>
<dbReference type="HAMAP" id="MF_01395">
    <property type="entry name" value="AcetylCoA_CT_beta"/>
    <property type="match status" value="1"/>
</dbReference>
<dbReference type="AlphaFoldDB" id="A0A2A4WYY6"/>
<dbReference type="Gene3D" id="3.90.226.10">
    <property type="entry name" value="2-enoyl-CoA Hydratase, Chain A, domain 1"/>
    <property type="match status" value="1"/>
</dbReference>
<dbReference type="Pfam" id="PF01039">
    <property type="entry name" value="Carboxyl_trans"/>
    <property type="match status" value="1"/>
</dbReference>
<name>A0A2A4WYY6_UNCAE</name>
<dbReference type="GO" id="GO:0005524">
    <property type="term" value="F:ATP binding"/>
    <property type="evidence" value="ECO:0007669"/>
    <property type="project" value="UniProtKB-KW"/>
</dbReference>
<evidence type="ECO:0000256" key="4">
    <source>
        <dbReference type="ARBA" id="ARBA00022723"/>
    </source>
</evidence>
<evidence type="ECO:0000256" key="9">
    <source>
        <dbReference type="ARBA" id="ARBA00022840"/>
    </source>
</evidence>
<keyword evidence="13" id="KW-0963">Cytoplasm</keyword>
<keyword evidence="4 13" id="KW-0479">Metal-binding</keyword>
<feature type="binding site" evidence="13">
    <location>
        <position position="49"/>
    </location>
    <ligand>
        <name>Zn(2+)</name>
        <dbReference type="ChEBI" id="CHEBI:29105"/>
    </ligand>
</feature>
<evidence type="ECO:0000256" key="6">
    <source>
        <dbReference type="ARBA" id="ARBA00022771"/>
    </source>
</evidence>
<dbReference type="GO" id="GO:0009317">
    <property type="term" value="C:acetyl-CoA carboxylase complex"/>
    <property type="evidence" value="ECO:0007669"/>
    <property type="project" value="InterPro"/>
</dbReference>
<dbReference type="InterPro" id="IPR029045">
    <property type="entry name" value="ClpP/crotonase-like_dom_sf"/>
</dbReference>
<keyword evidence="10 13" id="KW-0443">Lipid metabolism</keyword>
<dbReference type="PANTHER" id="PTHR42995:SF5">
    <property type="entry name" value="ACETYL-COENZYME A CARBOXYLASE CARBOXYL TRANSFERASE SUBUNIT BETA, CHLOROPLASTIC"/>
    <property type="match status" value="1"/>
</dbReference>
<dbReference type="SUPFAM" id="SSF52096">
    <property type="entry name" value="ClpP/crotonase"/>
    <property type="match status" value="1"/>
</dbReference>
<dbReference type="PANTHER" id="PTHR42995">
    <property type="entry name" value="ACETYL-COENZYME A CARBOXYLASE CARBOXYL TRANSFERASE SUBUNIT BETA, CHLOROPLASTIC"/>
    <property type="match status" value="1"/>
</dbReference>
<dbReference type="UniPathway" id="UPA00655">
    <property type="reaction ID" value="UER00711"/>
</dbReference>
<gene>
    <name evidence="13" type="primary">accD</name>
    <name evidence="15" type="ORF">COB21_05850</name>
</gene>
<evidence type="ECO:0000256" key="7">
    <source>
        <dbReference type="ARBA" id="ARBA00022832"/>
    </source>
</evidence>
<evidence type="ECO:0000313" key="15">
    <source>
        <dbReference type="EMBL" id="PCI75261.1"/>
    </source>
</evidence>
<feature type="zinc finger region" description="C4-type" evidence="13">
    <location>
        <begin position="30"/>
        <end position="52"/>
    </location>
</feature>
<comment type="subcellular location">
    <subcellularLocation>
        <location evidence="1 13">Cytoplasm</location>
    </subcellularLocation>
</comment>
<dbReference type="InterPro" id="IPR041010">
    <property type="entry name" value="Znf-ACC"/>
</dbReference>
<evidence type="ECO:0000256" key="13">
    <source>
        <dbReference type="HAMAP-Rule" id="MF_01395"/>
    </source>
</evidence>
<feature type="domain" description="CoA carboxyltransferase N-terminal" evidence="14">
    <location>
        <begin position="26"/>
        <end position="295"/>
    </location>
</feature>
<dbReference type="InterPro" id="IPR011762">
    <property type="entry name" value="COA_CT_N"/>
</dbReference>
<evidence type="ECO:0000256" key="2">
    <source>
        <dbReference type="ARBA" id="ARBA00022516"/>
    </source>
</evidence>
<evidence type="ECO:0000313" key="16">
    <source>
        <dbReference type="Proteomes" id="UP000218775"/>
    </source>
</evidence>
<dbReference type="GO" id="GO:0006633">
    <property type="term" value="P:fatty acid biosynthetic process"/>
    <property type="evidence" value="ECO:0007669"/>
    <property type="project" value="UniProtKB-KW"/>
</dbReference>
<dbReference type="Proteomes" id="UP000218775">
    <property type="component" value="Unassembled WGS sequence"/>
</dbReference>
<comment type="similarity">
    <text evidence="13">Belongs to the AccD/PCCB family.</text>
</comment>
<comment type="function">
    <text evidence="12 13">Component of the acetyl coenzyme A carboxylase (ACC) complex. Biotin carboxylase (BC) catalyzes the carboxylation of biotin on its carrier protein (BCCP) and then the CO(2) group is transferred by the transcarboxylase to acetyl-CoA to form malonyl-CoA.</text>
</comment>
<dbReference type="EMBL" id="NVUK01000052">
    <property type="protein sequence ID" value="PCI75261.1"/>
    <property type="molecule type" value="Genomic_DNA"/>
</dbReference>
<dbReference type="NCBIfam" id="TIGR00515">
    <property type="entry name" value="accD"/>
    <property type="match status" value="1"/>
</dbReference>
<evidence type="ECO:0000256" key="5">
    <source>
        <dbReference type="ARBA" id="ARBA00022741"/>
    </source>
</evidence>
<evidence type="ECO:0000256" key="11">
    <source>
        <dbReference type="ARBA" id="ARBA00023160"/>
    </source>
</evidence>
<feature type="binding site" evidence="13">
    <location>
        <position position="30"/>
    </location>
    <ligand>
        <name>Zn(2+)</name>
        <dbReference type="ChEBI" id="CHEBI:29105"/>
    </ligand>
</feature>
<feature type="binding site" evidence="13">
    <location>
        <position position="33"/>
    </location>
    <ligand>
        <name>Zn(2+)</name>
        <dbReference type="ChEBI" id="CHEBI:29105"/>
    </ligand>
</feature>
<dbReference type="PROSITE" id="PS50980">
    <property type="entry name" value="COA_CT_NTER"/>
    <property type="match status" value="1"/>
</dbReference>
<accession>A0A2A4WYY6</accession>
<comment type="pathway">
    <text evidence="13">Lipid metabolism; malonyl-CoA biosynthesis; malonyl-CoA from acetyl-CoA: step 1/1.</text>
</comment>
<evidence type="ECO:0000256" key="3">
    <source>
        <dbReference type="ARBA" id="ARBA00022679"/>
    </source>
</evidence>
<keyword evidence="9 13" id="KW-0067">ATP-binding</keyword>
<feature type="binding site" evidence="13">
    <location>
        <position position="52"/>
    </location>
    <ligand>
        <name>Zn(2+)</name>
        <dbReference type="ChEBI" id="CHEBI:29105"/>
    </ligand>
</feature>
<dbReference type="Pfam" id="PF17848">
    <property type="entry name" value="Zn_ribbon_ACC"/>
    <property type="match status" value="1"/>
</dbReference>
<comment type="subunit">
    <text evidence="13">Acetyl-CoA carboxylase is a heterohexamer composed of biotin carboxyl carrier protein (AccB), biotin carboxylase (AccC) and two subunits each of ACCase subunit alpha (AccA) and ACCase subunit beta (AccD).</text>
</comment>
<evidence type="ECO:0000256" key="8">
    <source>
        <dbReference type="ARBA" id="ARBA00022833"/>
    </source>
</evidence>
<keyword evidence="5 13" id="KW-0547">Nucleotide-binding</keyword>
<dbReference type="PRINTS" id="PR01070">
    <property type="entry name" value="ACCCTRFRASEB"/>
</dbReference>
<comment type="caution">
    <text evidence="15">The sequence shown here is derived from an EMBL/GenBank/DDBJ whole genome shotgun (WGS) entry which is preliminary data.</text>
</comment>
<dbReference type="InterPro" id="IPR034733">
    <property type="entry name" value="AcCoA_carboxyl_beta"/>
</dbReference>
<organism evidence="15 16">
    <name type="scientific">Aerophobetes bacterium</name>
    <dbReference type="NCBI Taxonomy" id="2030807"/>
    <lineage>
        <taxon>Bacteria</taxon>
        <taxon>Candidatus Aerophobota</taxon>
    </lineage>
</organism>
<dbReference type="GO" id="GO:0003989">
    <property type="term" value="F:acetyl-CoA carboxylase activity"/>
    <property type="evidence" value="ECO:0007669"/>
    <property type="project" value="InterPro"/>
</dbReference>